<evidence type="ECO:0000313" key="3">
    <source>
        <dbReference type="Proteomes" id="UP001320702"/>
    </source>
</evidence>
<comment type="caution">
    <text evidence="2">The sequence shown here is derived from an EMBL/GenBank/DDBJ whole genome shotgun (WGS) entry which is preliminary data.</text>
</comment>
<protein>
    <recommendedName>
        <fullName evidence="4">DUF4169 family protein</fullName>
    </recommendedName>
</protein>
<evidence type="ECO:0000256" key="1">
    <source>
        <dbReference type="SAM" id="MobiDB-lite"/>
    </source>
</evidence>
<evidence type="ECO:0000313" key="2">
    <source>
        <dbReference type="EMBL" id="MCT4333291.1"/>
    </source>
</evidence>
<name>A0ABT2KA82_9RHOB</name>
<reference evidence="2 3" key="1">
    <citation type="submission" date="2022-04" db="EMBL/GenBank/DDBJ databases">
        <title>Paracoccus sp. YLB-12 draft genome sequence.</title>
        <authorList>
            <person name="Yu L."/>
        </authorList>
    </citation>
    <scope>NUCLEOTIDE SEQUENCE [LARGE SCALE GENOMIC DNA]</scope>
    <source>
        <strain evidence="2 3">YLB-12</strain>
    </source>
</reference>
<proteinExistence type="predicted"/>
<dbReference type="Proteomes" id="UP001320702">
    <property type="component" value="Unassembled WGS sequence"/>
</dbReference>
<feature type="compositionally biased region" description="Basic and acidic residues" evidence="1">
    <location>
        <begin position="45"/>
        <end position="56"/>
    </location>
</feature>
<sequence length="56" mass="6224">MSGGNNDNSDGKTREQRLRAALRANLQRRKAQARARAEQATAEEQPPREDTGKDDS</sequence>
<keyword evidence="3" id="KW-1185">Reference proteome</keyword>
<dbReference type="RefSeq" id="WP_260277177.1">
    <property type="nucleotide sequence ID" value="NZ_JANAVZ010000005.1"/>
</dbReference>
<feature type="region of interest" description="Disordered" evidence="1">
    <location>
        <begin position="24"/>
        <end position="56"/>
    </location>
</feature>
<gene>
    <name evidence="2" type="ORF">MU516_10495</name>
</gene>
<accession>A0ABT2KA82</accession>
<evidence type="ECO:0008006" key="4">
    <source>
        <dbReference type="Google" id="ProtNLM"/>
    </source>
</evidence>
<dbReference type="EMBL" id="JANAVZ010000005">
    <property type="protein sequence ID" value="MCT4333291.1"/>
    <property type="molecule type" value="Genomic_DNA"/>
</dbReference>
<organism evidence="2 3">
    <name type="scientific">Paracoccus maritimus</name>
    <dbReference type="NCBI Taxonomy" id="2933292"/>
    <lineage>
        <taxon>Bacteria</taxon>
        <taxon>Pseudomonadati</taxon>
        <taxon>Pseudomonadota</taxon>
        <taxon>Alphaproteobacteria</taxon>
        <taxon>Rhodobacterales</taxon>
        <taxon>Paracoccaceae</taxon>
        <taxon>Paracoccus</taxon>
    </lineage>
</organism>